<evidence type="ECO:0000256" key="3">
    <source>
        <dbReference type="HAMAP-Rule" id="MF_01257"/>
    </source>
</evidence>
<protein>
    <recommendedName>
        <fullName evidence="3">Phosphoenolpyruvate transferase</fullName>
        <ecNumber evidence="3">2.7.8.28</ecNumber>
    </recommendedName>
    <alternativeName>
        <fullName evidence="3">EPPG:FO PEP transferase</fullName>
    </alternativeName>
</protein>
<evidence type="ECO:0000313" key="4">
    <source>
        <dbReference type="EMBL" id="TSB43631.1"/>
    </source>
</evidence>
<comment type="pathway">
    <text evidence="3">Cofactor biosynthesis; coenzyme F420 biosynthesis.</text>
</comment>
<evidence type="ECO:0000313" key="5">
    <source>
        <dbReference type="Proteomes" id="UP000320888"/>
    </source>
</evidence>
<proteinExistence type="inferred from homology"/>
<dbReference type="GO" id="GO:0043743">
    <property type="term" value="F:LPPG:FO 2-phospho-L-lactate transferase activity"/>
    <property type="evidence" value="ECO:0007669"/>
    <property type="project" value="UniProtKB-EC"/>
</dbReference>
<dbReference type="EMBL" id="VKLS01000017">
    <property type="protein sequence ID" value="TSB43631.1"/>
    <property type="molecule type" value="Genomic_DNA"/>
</dbReference>
<name>A0A553ZQ76_9ACTN</name>
<reference evidence="4 5" key="1">
    <citation type="submission" date="2019-07" db="EMBL/GenBank/DDBJ databases">
        <title>Draft genome for Streptomyces benahoarensis MZ03-48.</title>
        <authorList>
            <person name="Gonzalez-Pimentel J.L."/>
        </authorList>
    </citation>
    <scope>NUCLEOTIDE SEQUENCE [LARGE SCALE GENOMIC DNA]</scope>
    <source>
        <strain evidence="4 5">MZ03-48</strain>
    </source>
</reference>
<comment type="catalytic activity">
    <reaction evidence="3">
        <text>enolpyruvoyl-2-diphospho-5'-guanosine + 7,8-didemethyl-8-hydroxy-5-deazariboflavin = dehydro coenzyme F420-0 + GMP + H(+)</text>
        <dbReference type="Rhea" id="RHEA:27510"/>
        <dbReference type="ChEBI" id="CHEBI:15378"/>
        <dbReference type="ChEBI" id="CHEBI:58115"/>
        <dbReference type="ChEBI" id="CHEBI:59904"/>
        <dbReference type="ChEBI" id="CHEBI:143701"/>
        <dbReference type="ChEBI" id="CHEBI:143705"/>
        <dbReference type="EC" id="2.7.8.28"/>
    </reaction>
</comment>
<sequence>MVNVVGIGGGIGASRLWLTLNEALDEATPGLPSPLTLVVNTGDDLWAHGVRVCPDLDTTLYALSGRQDVERGWGTKGETWRCMETLRELGNDVWFNLGDTDLATHLLRTSWLRDGVGLAEVTRRLAAGMGLRCRVLPATEQPVGTQLLCTDGERRSYQEFLVRDAAAPRVHEVTYAGISASRPAPGVLDALAAADLVVLGPSNPVASLGPVLAVPGMREALRDVRCPVVAVTPTVSRVPFEDPGEARRADSRQRLMESRGISATATGAAELIRDVCDVFVLDTADAQEADAIRALGPEVLVTPTLAHGGRVPRSLADAVLDTVNAGRPVRGAAIGGVRR</sequence>
<dbReference type="Pfam" id="PF01933">
    <property type="entry name" value="CofD"/>
    <property type="match status" value="1"/>
</dbReference>
<comment type="cofactor">
    <cofactor evidence="3">
        <name>Mg(2+)</name>
        <dbReference type="ChEBI" id="CHEBI:18420"/>
    </cofactor>
</comment>
<dbReference type="UniPathway" id="UPA00071"/>
<accession>A0A553ZQ76</accession>
<dbReference type="OrthoDB" id="7466225at2"/>
<dbReference type="HAMAP" id="MF_01257">
    <property type="entry name" value="CofD"/>
    <property type="match status" value="1"/>
</dbReference>
<dbReference type="GO" id="GO:0052645">
    <property type="term" value="P:F420-0 metabolic process"/>
    <property type="evidence" value="ECO:0007669"/>
    <property type="project" value="UniProtKB-UniRule"/>
</dbReference>
<dbReference type="AlphaFoldDB" id="A0A553ZQ76"/>
<comment type="function">
    <text evidence="3">Catalyzes the transfer of the phosphoenolpyruvate moiety from enoylpyruvoyl-2-diphospho-5'-guanosine (EPPG) to 7,8-didemethyl-8-hydroxy-5-deazariboflavin (FO) with the formation of dehydro coenzyme F420-0 and GMP.</text>
</comment>
<keyword evidence="5" id="KW-1185">Reference proteome</keyword>
<dbReference type="PANTHER" id="PTHR43007">
    <property type="entry name" value="2-PHOSPHO-L-LACTATE TRANSFERASE"/>
    <property type="match status" value="1"/>
</dbReference>
<dbReference type="Gene3D" id="1.10.8.240">
    <property type="entry name" value="CofD-like domain"/>
    <property type="match status" value="1"/>
</dbReference>
<comment type="caution">
    <text evidence="4">The sequence shown here is derived from an EMBL/GenBank/DDBJ whole genome shotgun (WGS) entry which is preliminary data.</text>
</comment>
<evidence type="ECO:0000256" key="2">
    <source>
        <dbReference type="ARBA" id="ARBA00022842"/>
    </source>
</evidence>
<comment type="caution">
    <text evidence="3">Lacks conserved residue(s) required for the propagation of feature annotation.</text>
</comment>
<keyword evidence="1 3" id="KW-0808">Transferase</keyword>
<dbReference type="PANTHER" id="PTHR43007:SF1">
    <property type="entry name" value="2-PHOSPHO-L-LACTATE TRANSFERASE"/>
    <property type="match status" value="1"/>
</dbReference>
<comment type="subunit">
    <text evidence="3">Homodimer.</text>
</comment>
<feature type="binding site" evidence="3">
    <location>
        <position position="57"/>
    </location>
    <ligand>
        <name>7,8-didemethyl-8-hydroxy-5-deazariboflavin</name>
        <dbReference type="ChEBI" id="CHEBI:59904"/>
    </ligand>
</feature>
<gene>
    <name evidence="3" type="primary">fbiA</name>
    <name evidence="4" type="ORF">FNZ23_03285</name>
</gene>
<dbReference type="InterPro" id="IPR038136">
    <property type="entry name" value="CofD-like_dom_sf"/>
</dbReference>
<comment type="similarity">
    <text evidence="3">Belongs to the CofD family.</text>
</comment>
<dbReference type="InterPro" id="IPR002882">
    <property type="entry name" value="CofD"/>
</dbReference>
<dbReference type="GO" id="GO:0000287">
    <property type="term" value="F:magnesium ion binding"/>
    <property type="evidence" value="ECO:0007669"/>
    <property type="project" value="InterPro"/>
</dbReference>
<organism evidence="4 5">
    <name type="scientific">Streptomyces benahoarensis</name>
    <dbReference type="NCBI Taxonomy" id="2595054"/>
    <lineage>
        <taxon>Bacteria</taxon>
        <taxon>Bacillati</taxon>
        <taxon>Actinomycetota</taxon>
        <taxon>Actinomycetes</taxon>
        <taxon>Kitasatosporales</taxon>
        <taxon>Streptomycetaceae</taxon>
        <taxon>Streptomyces</taxon>
    </lineage>
</organism>
<dbReference type="SUPFAM" id="SSF142338">
    <property type="entry name" value="CofD-like"/>
    <property type="match status" value="1"/>
</dbReference>
<evidence type="ECO:0000256" key="1">
    <source>
        <dbReference type="ARBA" id="ARBA00022679"/>
    </source>
</evidence>
<dbReference type="Proteomes" id="UP000320888">
    <property type="component" value="Unassembled WGS sequence"/>
</dbReference>
<dbReference type="Gene3D" id="3.40.50.10680">
    <property type="entry name" value="CofD-like domains"/>
    <property type="match status" value="1"/>
</dbReference>
<dbReference type="InterPro" id="IPR010115">
    <property type="entry name" value="FbiA/CofD"/>
</dbReference>
<keyword evidence="2 3" id="KW-0460">Magnesium</keyword>
<dbReference type="EC" id="2.7.8.28" evidence="3"/>
<dbReference type="RefSeq" id="WP_143940385.1">
    <property type="nucleotide sequence ID" value="NZ_VKLS01000017.1"/>
</dbReference>